<evidence type="ECO:0008006" key="5">
    <source>
        <dbReference type="Google" id="ProtNLM"/>
    </source>
</evidence>
<reference evidence="3 4" key="1">
    <citation type="submission" date="2017-04" db="EMBL/GenBank/DDBJ databases">
        <authorList>
            <person name="Afonso C.L."/>
            <person name="Miller P.J."/>
            <person name="Scott M.A."/>
            <person name="Spackman E."/>
            <person name="Goraichik I."/>
            <person name="Dimitrov K.M."/>
            <person name="Suarez D.L."/>
            <person name="Swayne D.E."/>
        </authorList>
    </citation>
    <scope>NUCLEOTIDE SEQUENCE [LARGE SCALE GENOMIC DNA]</scope>
    <source>
        <strain evidence="3 4">DSM 22418</strain>
    </source>
</reference>
<dbReference type="AlphaFoldDB" id="A0A1X7I4T6"/>
<organism evidence="3 4">
    <name type="scientific">Sphingobacterium psychroaquaticum</name>
    <dbReference type="NCBI Taxonomy" id="561061"/>
    <lineage>
        <taxon>Bacteria</taxon>
        <taxon>Pseudomonadati</taxon>
        <taxon>Bacteroidota</taxon>
        <taxon>Sphingobacteriia</taxon>
        <taxon>Sphingobacteriales</taxon>
        <taxon>Sphingobacteriaceae</taxon>
        <taxon>Sphingobacterium</taxon>
    </lineage>
</organism>
<dbReference type="EMBL" id="FXAU01000001">
    <property type="protein sequence ID" value="SMG09461.1"/>
    <property type="molecule type" value="Genomic_DNA"/>
</dbReference>
<evidence type="ECO:0000256" key="1">
    <source>
        <dbReference type="SAM" id="MobiDB-lite"/>
    </source>
</evidence>
<feature type="region of interest" description="Disordered" evidence="1">
    <location>
        <begin position="336"/>
        <end position="371"/>
    </location>
</feature>
<name>A0A1X7I4T6_9SPHI</name>
<keyword evidence="2" id="KW-0732">Signal</keyword>
<feature type="signal peptide" evidence="2">
    <location>
        <begin position="1"/>
        <end position="19"/>
    </location>
</feature>
<dbReference type="STRING" id="561061.SAMN05660862_0462"/>
<dbReference type="RefSeq" id="WP_085471340.1">
    <property type="nucleotide sequence ID" value="NZ_FXAU01000001.1"/>
</dbReference>
<accession>A0A1X7I4T6</accession>
<dbReference type="InterPro" id="IPR008969">
    <property type="entry name" value="CarboxyPept-like_regulatory"/>
</dbReference>
<keyword evidence="4" id="KW-1185">Reference proteome</keyword>
<feature type="compositionally biased region" description="Low complexity" evidence="1">
    <location>
        <begin position="336"/>
        <end position="352"/>
    </location>
</feature>
<evidence type="ECO:0000313" key="4">
    <source>
        <dbReference type="Proteomes" id="UP000192980"/>
    </source>
</evidence>
<feature type="chain" id="PRO_5012010476" description="CarboxypepD_reg-like domain-containing protein" evidence="2">
    <location>
        <begin position="20"/>
        <end position="935"/>
    </location>
</feature>
<proteinExistence type="predicted"/>
<sequence>MNIKSIFLVLISLGLCLHAISQTKITGTLIDSTYNRVLESATVSVYEQGKKAVDKVTLTDRYGKFEILGSASGKPLILELSLLGYDKLRIDFQLTANEKKDFGKFNMKQSVNEIEAIEMVPPVRMNGDTIEFNADAFELDSNAVVEDLLNKLPGIVVWGDGAVTYNGRPVPTILVNGKPFFGADMAIALQNIDKKAVNKLQVYDKRSREDKENDPEGKKLEMNVVLKEGKENMIFGNIGGGYGTDERYQSSMNINKSHTKAQTTVAYSGSNINKDLANIDQLLKNTTFKGIGINADFAPDFLRQGILEQHVVGGRYQYDFKGSATPNNQHIATGNITARWNRNNNENESSTILLNPESADRNSRSYSSTSEQDWRVQNGSFNYQHTDFTYNQGKRNSMYSGNVWMENSKNDNRNSSLTTYNYLNNQSSNNLNNTDETWRKGLNFNGSIQLEAKPNYMINGKSQLSFMDHMRVHLQVDGNFNNERADSYKLGDYVNFTDSSLDKKSERRYNNEQSNQYFNGNLLIRHKTFGIRNRINFNTREENSLVNDLVGTTLLQNNSLSHDSRFRQTQYEPSLEFYKTLKNKYLNGRYYYNLNLETSIGTRFFRNNNISTLDYRNLAQRFNSVLGSLALNYSYSKMGKFYSSHNLRYNYNEEYANLQQLRPIYDDISPGYRFYGAINPIKATGVHYISYNGYYNQERQHALSLNYNIGYRLYKNGLTDSLVYAENEQQNYTVQVPNDMYVLTFTTYLSKPFFIKKGQTLTLNMSVNANWGNKYQFVDGHMQEMINRRIGGNMSTYYTILNKFQVGWKNDLNFYKRHDKLATDAKNDYSSSTWNSGLAMAYQVTKRWTVNTSVDNRSNFSKFQDNHAVIWNANTTYRMLKGNNLELKFEALDLLRQNKGFYFNDGVTEFTTGYRNILTQYYMISLSYMPRKFGK</sequence>
<dbReference type="OrthoDB" id="1086219at2"/>
<evidence type="ECO:0000256" key="2">
    <source>
        <dbReference type="SAM" id="SignalP"/>
    </source>
</evidence>
<dbReference type="SUPFAM" id="SSF56935">
    <property type="entry name" value="Porins"/>
    <property type="match status" value="1"/>
</dbReference>
<dbReference type="Proteomes" id="UP000192980">
    <property type="component" value="Unassembled WGS sequence"/>
</dbReference>
<dbReference type="SUPFAM" id="SSF49464">
    <property type="entry name" value="Carboxypeptidase regulatory domain-like"/>
    <property type="match status" value="1"/>
</dbReference>
<gene>
    <name evidence="3" type="ORF">SAMN05660862_0462</name>
</gene>
<protein>
    <recommendedName>
        <fullName evidence="5">CarboxypepD_reg-like domain-containing protein</fullName>
    </recommendedName>
</protein>
<evidence type="ECO:0000313" key="3">
    <source>
        <dbReference type="EMBL" id="SMG09461.1"/>
    </source>
</evidence>